<dbReference type="InterPro" id="IPR038375">
    <property type="entry name" value="NDUFAF7_sf"/>
</dbReference>
<dbReference type="Gene3D" id="3.40.50.12710">
    <property type="match status" value="1"/>
</dbReference>
<dbReference type="EMBL" id="CP119313">
    <property type="protein sequence ID" value="WEK21433.1"/>
    <property type="molecule type" value="Genomic_DNA"/>
</dbReference>
<dbReference type="AlphaFoldDB" id="A0AAJ5WCD1"/>
<dbReference type="InterPro" id="IPR029063">
    <property type="entry name" value="SAM-dependent_MTases_sf"/>
</dbReference>
<evidence type="ECO:0000313" key="3">
    <source>
        <dbReference type="EMBL" id="WEK21433.1"/>
    </source>
</evidence>
<dbReference type="EC" id="2.1.1.-" evidence="3"/>
<keyword evidence="2 3" id="KW-0808">Transferase</keyword>
<dbReference type="PANTHER" id="PTHR12049:SF7">
    <property type="entry name" value="PROTEIN ARGININE METHYLTRANSFERASE NDUFAF7, MITOCHONDRIAL"/>
    <property type="match status" value="1"/>
</dbReference>
<dbReference type="GO" id="GO:0032259">
    <property type="term" value="P:methylation"/>
    <property type="evidence" value="ECO:0007669"/>
    <property type="project" value="UniProtKB-KW"/>
</dbReference>
<accession>A0AAJ5WCD1</accession>
<sequence length="363" mass="40913">MKLAEHVIRQIHDTGPISFHDFMEACLYHPEMGYYTSSPEIIGKNGDFYTSATLTPVFGAIVAKQLEEMWAYMGSTAFTIVEYGAGTGDLCRSILDHLKNNERMYKELRYCIIEKSPVMCNQEAKHLTEKVEWYNSIQEIKEINGCVLSNELVDNFAIHRVVMQDELMEVFVDHQNGFSETLYPASAKLRNYFSELNVDLPRGYCAEINLQALDWMAEIASALKSGYVLTIDYGCQNSELYKASKSQGTLLCYHKHAVNDSPYDHIGEQDMTCHINFSALAHWGAKNGLESCGLTNQGYFLMSLGFREQLIKSFVNERDISKAASQVAAISNTLLLDMGSKYKVLIQQKGIQAEKLSGLAYCI</sequence>
<name>A0AAJ5WCD1_9SPHI</name>
<protein>
    <submittedName>
        <fullName evidence="3">SAM-dependent methyltransferase</fullName>
        <ecNumber evidence="3">2.1.1.-</ecNumber>
    </submittedName>
</protein>
<reference evidence="3" key="1">
    <citation type="submission" date="2023-03" db="EMBL/GenBank/DDBJ databases">
        <title>Andean soil-derived lignocellulolytic bacterial consortium as a source of novel taxa and putative plastic-active enzymes.</title>
        <authorList>
            <person name="Diaz-Garcia L."/>
            <person name="Chuvochina M."/>
            <person name="Feuerriegel G."/>
            <person name="Bunk B."/>
            <person name="Sproer C."/>
            <person name="Streit W.R."/>
            <person name="Rodriguez L.M."/>
            <person name="Overmann J."/>
            <person name="Jimenez D.J."/>
        </authorList>
    </citation>
    <scope>NUCLEOTIDE SEQUENCE</scope>
    <source>
        <strain evidence="3">MAG 3858</strain>
    </source>
</reference>
<dbReference type="GO" id="GO:0035243">
    <property type="term" value="F:protein-arginine omega-N symmetric methyltransferase activity"/>
    <property type="evidence" value="ECO:0007669"/>
    <property type="project" value="TreeGrafter"/>
</dbReference>
<organism evidence="3 4">
    <name type="scientific">Candidatus Pedobacter colombiensis</name>
    <dbReference type="NCBI Taxonomy" id="3121371"/>
    <lineage>
        <taxon>Bacteria</taxon>
        <taxon>Pseudomonadati</taxon>
        <taxon>Bacteroidota</taxon>
        <taxon>Sphingobacteriia</taxon>
        <taxon>Sphingobacteriales</taxon>
        <taxon>Sphingobacteriaceae</taxon>
        <taxon>Pedobacter</taxon>
    </lineage>
</organism>
<keyword evidence="1 3" id="KW-0489">Methyltransferase</keyword>
<dbReference type="PANTHER" id="PTHR12049">
    <property type="entry name" value="PROTEIN ARGININE METHYLTRANSFERASE NDUFAF7, MITOCHONDRIAL"/>
    <property type="match status" value="1"/>
</dbReference>
<evidence type="ECO:0000256" key="2">
    <source>
        <dbReference type="ARBA" id="ARBA00022679"/>
    </source>
</evidence>
<evidence type="ECO:0000256" key="1">
    <source>
        <dbReference type="ARBA" id="ARBA00022603"/>
    </source>
</evidence>
<proteinExistence type="predicted"/>
<dbReference type="InterPro" id="IPR003788">
    <property type="entry name" value="NDUFAF7"/>
</dbReference>
<gene>
    <name evidence="3" type="ORF">P0Y49_09810</name>
</gene>
<dbReference type="Proteomes" id="UP001214530">
    <property type="component" value="Chromosome"/>
</dbReference>
<evidence type="ECO:0000313" key="4">
    <source>
        <dbReference type="Proteomes" id="UP001214530"/>
    </source>
</evidence>
<dbReference type="SUPFAM" id="SSF53335">
    <property type="entry name" value="S-adenosyl-L-methionine-dependent methyltransferases"/>
    <property type="match status" value="1"/>
</dbReference>
<dbReference type="Pfam" id="PF02636">
    <property type="entry name" value="Methyltransf_28"/>
    <property type="match status" value="1"/>
</dbReference>